<dbReference type="SMART" id="SM00353">
    <property type="entry name" value="HLH"/>
    <property type="match status" value="1"/>
</dbReference>
<dbReference type="GO" id="GO:0043565">
    <property type="term" value="F:sequence-specific DNA binding"/>
    <property type="evidence" value="ECO:0007669"/>
    <property type="project" value="TreeGrafter"/>
</dbReference>
<sequence length="375" mass="41026">MELSQNSLLEELLMEQIREIDWSAASSDGGGGGGGGGGYVNYQQLGAHHHQWWNDFDPFDQNPSAAPSLTVAPPPPDHNPLLGLMASQESPDDQYYFHYPLLDPPPYTTCVQADVMEQRCTPAPPQCPFVDPSAASMVEDHQDPAAFSSSTSSSNSNRGCTVEAMEQLVENNSSNANLVSSKRCSGDHQGNSKKINSSVRAKKLEGQPSKNLMAERRRRKRLNDRLSMLRSIVPKISKMDRTSILGDTIDYLKELLERINKLKDEDMEVGTSPLSSMGLNPNGAPVKNSPKFDVERKDIDTRIDICCATRPGLLLSTVNTIEALGLEIQQCVISCFGDFSMQASCSEVMETTQLIGPEDIKQALCRNAGYGGRSL</sequence>
<dbReference type="Pfam" id="PF22754">
    <property type="entry name" value="bHLH-TF_ACT-like_plant"/>
    <property type="match status" value="1"/>
</dbReference>
<feature type="domain" description="BHLH" evidence="7">
    <location>
        <begin position="206"/>
        <end position="255"/>
    </location>
</feature>
<dbReference type="InterPro" id="IPR011598">
    <property type="entry name" value="bHLH_dom"/>
</dbReference>
<evidence type="ECO:0000256" key="3">
    <source>
        <dbReference type="ARBA" id="ARBA00023125"/>
    </source>
</evidence>
<comment type="caution">
    <text evidence="8">The sequence shown here is derived from an EMBL/GenBank/DDBJ whole genome shotgun (WGS) entry which is preliminary data.</text>
</comment>
<keyword evidence="5" id="KW-0539">Nucleus</keyword>
<evidence type="ECO:0000256" key="6">
    <source>
        <dbReference type="SAM" id="MobiDB-lite"/>
    </source>
</evidence>
<evidence type="ECO:0000259" key="7">
    <source>
        <dbReference type="PROSITE" id="PS50888"/>
    </source>
</evidence>
<dbReference type="GO" id="GO:0005634">
    <property type="term" value="C:nucleus"/>
    <property type="evidence" value="ECO:0007669"/>
    <property type="project" value="UniProtKB-SubCell"/>
</dbReference>
<dbReference type="GO" id="GO:0046983">
    <property type="term" value="F:protein dimerization activity"/>
    <property type="evidence" value="ECO:0007669"/>
    <property type="project" value="InterPro"/>
</dbReference>
<evidence type="ECO:0000256" key="4">
    <source>
        <dbReference type="ARBA" id="ARBA00023163"/>
    </source>
</evidence>
<keyword evidence="2" id="KW-0805">Transcription regulation</keyword>
<dbReference type="Pfam" id="PF00010">
    <property type="entry name" value="HLH"/>
    <property type="match status" value="1"/>
</dbReference>
<gene>
    <name evidence="8" type="ORF">SAY86_028905</name>
</gene>
<feature type="region of interest" description="Disordered" evidence="6">
    <location>
        <begin position="177"/>
        <end position="221"/>
    </location>
</feature>
<dbReference type="GO" id="GO:0003700">
    <property type="term" value="F:DNA-binding transcription factor activity"/>
    <property type="evidence" value="ECO:0007669"/>
    <property type="project" value="TreeGrafter"/>
</dbReference>
<dbReference type="PROSITE" id="PS50888">
    <property type="entry name" value="BHLH"/>
    <property type="match status" value="1"/>
</dbReference>
<keyword evidence="3" id="KW-0238">DNA-binding</keyword>
<dbReference type="SUPFAM" id="SSF47459">
    <property type="entry name" value="HLH, helix-loop-helix DNA-binding domain"/>
    <property type="match status" value="1"/>
</dbReference>
<evidence type="ECO:0000256" key="1">
    <source>
        <dbReference type="ARBA" id="ARBA00004123"/>
    </source>
</evidence>
<dbReference type="CDD" id="cd04873">
    <property type="entry name" value="ACT_UUR-ACR-like"/>
    <property type="match status" value="1"/>
</dbReference>
<reference evidence="8 9" key="1">
    <citation type="journal article" date="2023" name="Hortic Res">
        <title>Pangenome of water caltrop reveals structural variations and asymmetric subgenome divergence after allopolyploidization.</title>
        <authorList>
            <person name="Zhang X."/>
            <person name="Chen Y."/>
            <person name="Wang L."/>
            <person name="Yuan Y."/>
            <person name="Fang M."/>
            <person name="Shi L."/>
            <person name="Lu R."/>
            <person name="Comes H.P."/>
            <person name="Ma Y."/>
            <person name="Chen Y."/>
            <person name="Huang G."/>
            <person name="Zhou Y."/>
            <person name="Zheng Z."/>
            <person name="Qiu Y."/>
        </authorList>
    </citation>
    <scope>NUCLEOTIDE SEQUENCE [LARGE SCALE GENOMIC DNA]</scope>
    <source>
        <strain evidence="8">F231</strain>
    </source>
</reference>
<comment type="subcellular location">
    <subcellularLocation>
        <location evidence="1">Nucleus</location>
    </subcellularLocation>
</comment>
<accession>A0AAN7R922</accession>
<evidence type="ECO:0000313" key="8">
    <source>
        <dbReference type="EMBL" id="KAK4796579.1"/>
    </source>
</evidence>
<dbReference type="AlphaFoldDB" id="A0AAN7R922"/>
<dbReference type="Gene3D" id="4.10.280.10">
    <property type="entry name" value="Helix-loop-helix DNA-binding domain"/>
    <property type="match status" value="1"/>
</dbReference>
<protein>
    <recommendedName>
        <fullName evidence="7">BHLH domain-containing protein</fullName>
    </recommendedName>
</protein>
<dbReference type="InterPro" id="IPR054502">
    <property type="entry name" value="bHLH-TF_ACT-like_plant"/>
</dbReference>
<keyword evidence="9" id="KW-1185">Reference proteome</keyword>
<evidence type="ECO:0000256" key="5">
    <source>
        <dbReference type="ARBA" id="ARBA00023242"/>
    </source>
</evidence>
<dbReference type="Proteomes" id="UP001346149">
    <property type="component" value="Unassembled WGS sequence"/>
</dbReference>
<keyword evidence="4" id="KW-0804">Transcription</keyword>
<name>A0AAN7R922_TRANT</name>
<dbReference type="InterPro" id="IPR051358">
    <property type="entry name" value="TF_AMS/ICE1/BHLH6-like"/>
</dbReference>
<proteinExistence type="predicted"/>
<organism evidence="8 9">
    <name type="scientific">Trapa natans</name>
    <name type="common">Water chestnut</name>
    <dbReference type="NCBI Taxonomy" id="22666"/>
    <lineage>
        <taxon>Eukaryota</taxon>
        <taxon>Viridiplantae</taxon>
        <taxon>Streptophyta</taxon>
        <taxon>Embryophyta</taxon>
        <taxon>Tracheophyta</taxon>
        <taxon>Spermatophyta</taxon>
        <taxon>Magnoliopsida</taxon>
        <taxon>eudicotyledons</taxon>
        <taxon>Gunneridae</taxon>
        <taxon>Pentapetalae</taxon>
        <taxon>rosids</taxon>
        <taxon>malvids</taxon>
        <taxon>Myrtales</taxon>
        <taxon>Lythraceae</taxon>
        <taxon>Trapa</taxon>
    </lineage>
</organism>
<dbReference type="EMBL" id="JAXQNO010000006">
    <property type="protein sequence ID" value="KAK4796579.1"/>
    <property type="molecule type" value="Genomic_DNA"/>
</dbReference>
<evidence type="ECO:0000256" key="2">
    <source>
        <dbReference type="ARBA" id="ARBA00023015"/>
    </source>
</evidence>
<feature type="region of interest" description="Disordered" evidence="6">
    <location>
        <begin position="270"/>
        <end position="291"/>
    </location>
</feature>
<dbReference type="PANTHER" id="PTHR31945">
    <property type="entry name" value="TRANSCRIPTION FACTOR SCREAM2-RELATED"/>
    <property type="match status" value="1"/>
</dbReference>
<feature type="compositionally biased region" description="Polar residues" evidence="6">
    <location>
        <begin position="177"/>
        <end position="199"/>
    </location>
</feature>
<dbReference type="PANTHER" id="PTHR31945:SF15">
    <property type="entry name" value="TRANSCRIPTION FACTOR BHLH61-RELATED"/>
    <property type="match status" value="1"/>
</dbReference>
<dbReference type="InterPro" id="IPR036638">
    <property type="entry name" value="HLH_DNA-bd_sf"/>
</dbReference>
<evidence type="ECO:0000313" key="9">
    <source>
        <dbReference type="Proteomes" id="UP001346149"/>
    </source>
</evidence>